<feature type="domain" description="Transposase DDE" evidence="1">
    <location>
        <begin position="23"/>
        <end position="87"/>
    </location>
</feature>
<dbReference type="AlphaFoldDB" id="A0A2U3AES1"/>
<dbReference type="InterPro" id="IPR025668">
    <property type="entry name" value="Tnp_DDE_dom"/>
</dbReference>
<reference evidence="2 3" key="1">
    <citation type="submission" date="2018-05" db="EMBL/GenBank/DDBJ databases">
        <title>Kurthia sibirica genome sequence.</title>
        <authorList>
            <person name="Maclea K.S."/>
            <person name="Goen A.E."/>
        </authorList>
    </citation>
    <scope>NUCLEOTIDE SEQUENCE [LARGE SCALE GENOMIC DNA]</scope>
    <source>
        <strain evidence="2 3">ATCC 49154</strain>
    </source>
</reference>
<dbReference type="EMBL" id="QFVR01000043">
    <property type="protein sequence ID" value="PWI23015.1"/>
    <property type="molecule type" value="Genomic_DNA"/>
</dbReference>
<gene>
    <name evidence="2" type="ORF">DEX24_16500</name>
</gene>
<organism evidence="2 3">
    <name type="scientific">Kurthia sibirica</name>
    <dbReference type="NCBI Taxonomy" id="202750"/>
    <lineage>
        <taxon>Bacteria</taxon>
        <taxon>Bacillati</taxon>
        <taxon>Bacillota</taxon>
        <taxon>Bacilli</taxon>
        <taxon>Bacillales</taxon>
        <taxon>Caryophanaceae</taxon>
        <taxon>Kurthia</taxon>
    </lineage>
</organism>
<sequence length="147" mass="17132">MVPGDTSRIYALFDYGLTIHQPYYDIARNNRLSLRGKQLKSVRSSTIELSFANSKELHGMRYARYRGALKVMRQVLTTTIIQNLLRLANLESAKKMGWFLTYEPIIKNSKNLSRKKTRILERITDERLFKQTEPQIIDLTMICGFSI</sequence>
<dbReference type="Proteomes" id="UP000245938">
    <property type="component" value="Unassembled WGS sequence"/>
</dbReference>
<evidence type="ECO:0000313" key="3">
    <source>
        <dbReference type="Proteomes" id="UP000245938"/>
    </source>
</evidence>
<dbReference type="Pfam" id="PF13751">
    <property type="entry name" value="DDE_Tnp_1_6"/>
    <property type="match status" value="1"/>
</dbReference>
<keyword evidence="3" id="KW-1185">Reference proteome</keyword>
<protein>
    <recommendedName>
        <fullName evidence="1">Transposase DDE domain-containing protein</fullName>
    </recommendedName>
</protein>
<accession>A0A2U3AES1</accession>
<proteinExistence type="predicted"/>
<name>A0A2U3AES1_9BACL</name>
<evidence type="ECO:0000313" key="2">
    <source>
        <dbReference type="EMBL" id="PWI23015.1"/>
    </source>
</evidence>
<comment type="caution">
    <text evidence="2">The sequence shown here is derived from an EMBL/GenBank/DDBJ whole genome shotgun (WGS) entry which is preliminary data.</text>
</comment>
<dbReference type="OrthoDB" id="9774608at2"/>
<evidence type="ECO:0000259" key="1">
    <source>
        <dbReference type="Pfam" id="PF13751"/>
    </source>
</evidence>
<dbReference type="RefSeq" id="WP_109307475.1">
    <property type="nucleotide sequence ID" value="NZ_JBHMEQ010000030.1"/>
</dbReference>